<dbReference type="GO" id="GO:0006508">
    <property type="term" value="P:proteolysis"/>
    <property type="evidence" value="ECO:0007669"/>
    <property type="project" value="UniProtKB-KW"/>
</dbReference>
<evidence type="ECO:0000313" key="11">
    <source>
        <dbReference type="Proteomes" id="UP000191055"/>
    </source>
</evidence>
<dbReference type="OrthoDB" id="9758917at2"/>
<dbReference type="STRING" id="889453.SAMN03080601_03232"/>
<keyword evidence="5" id="KW-0378">Hydrolase</keyword>
<keyword evidence="2 10" id="KW-0645">Protease</keyword>
<evidence type="ECO:0000259" key="9">
    <source>
        <dbReference type="PROSITE" id="PS50106"/>
    </source>
</evidence>
<dbReference type="Proteomes" id="UP000191055">
    <property type="component" value="Unassembled WGS sequence"/>
</dbReference>
<feature type="binding site" evidence="8">
    <location>
        <position position="166"/>
    </location>
    <ligand>
        <name>substrate</name>
    </ligand>
</feature>
<evidence type="ECO:0000256" key="4">
    <source>
        <dbReference type="ARBA" id="ARBA00022737"/>
    </source>
</evidence>
<keyword evidence="6" id="KW-0720">Serine protease</keyword>
<evidence type="ECO:0000313" key="10">
    <source>
        <dbReference type="EMBL" id="SKC23945.1"/>
    </source>
</evidence>
<feature type="binding site" evidence="8">
    <location>
        <begin position="240"/>
        <end position="242"/>
    </location>
    <ligand>
        <name>substrate</name>
    </ligand>
</feature>
<dbReference type="PANTHER" id="PTHR22939">
    <property type="entry name" value="SERINE PROTEASE FAMILY S1C HTRA-RELATED"/>
    <property type="match status" value="1"/>
</dbReference>
<comment type="similarity">
    <text evidence="1">Belongs to the peptidase S1C family.</text>
</comment>
<reference evidence="11" key="1">
    <citation type="submission" date="2017-02" db="EMBL/GenBank/DDBJ databases">
        <authorList>
            <person name="Varghese N."/>
            <person name="Submissions S."/>
        </authorList>
    </citation>
    <scope>NUCLEOTIDE SEQUENCE [LARGE SCALE GENOMIC DNA]</scope>
    <source>
        <strain evidence="11">DSM 24412</strain>
    </source>
</reference>
<dbReference type="SUPFAM" id="SSF50156">
    <property type="entry name" value="PDZ domain-like"/>
    <property type="match status" value="2"/>
</dbReference>
<dbReference type="PRINTS" id="PR00834">
    <property type="entry name" value="PROTEASES2C"/>
</dbReference>
<dbReference type="PANTHER" id="PTHR22939:SF129">
    <property type="entry name" value="SERINE PROTEASE HTRA2, MITOCHONDRIAL"/>
    <property type="match status" value="1"/>
</dbReference>
<dbReference type="KEGG" id="asx:CDL62_14175"/>
<dbReference type="Gene3D" id="2.40.10.120">
    <property type="match status" value="1"/>
</dbReference>
<feature type="binding site" evidence="8">
    <location>
        <position position="136"/>
    </location>
    <ligand>
        <name>substrate</name>
    </ligand>
</feature>
<dbReference type="GO" id="GO:0004252">
    <property type="term" value="F:serine-type endopeptidase activity"/>
    <property type="evidence" value="ECO:0007669"/>
    <property type="project" value="InterPro"/>
</dbReference>
<evidence type="ECO:0000256" key="7">
    <source>
        <dbReference type="PIRSR" id="PIRSR611782-1"/>
    </source>
</evidence>
<keyword evidence="4" id="KW-0677">Repeat</keyword>
<feature type="active site" description="Charge relay system" evidence="7">
    <location>
        <position position="166"/>
    </location>
</feature>
<dbReference type="InterPro" id="IPR036034">
    <property type="entry name" value="PDZ_sf"/>
</dbReference>
<feature type="active site" description="Charge relay system" evidence="7">
    <location>
        <position position="242"/>
    </location>
</feature>
<dbReference type="InterPro" id="IPR001478">
    <property type="entry name" value="PDZ"/>
</dbReference>
<dbReference type="RefSeq" id="WP_079558896.1">
    <property type="nucleotide sequence ID" value="NZ_CP021904.1"/>
</dbReference>
<dbReference type="InterPro" id="IPR009003">
    <property type="entry name" value="Peptidase_S1_PA"/>
</dbReference>
<evidence type="ECO:0000256" key="2">
    <source>
        <dbReference type="ARBA" id="ARBA00022670"/>
    </source>
</evidence>
<evidence type="ECO:0000256" key="8">
    <source>
        <dbReference type="PIRSR" id="PIRSR611782-2"/>
    </source>
</evidence>
<dbReference type="EMBL" id="FUYV01000024">
    <property type="protein sequence ID" value="SKC23945.1"/>
    <property type="molecule type" value="Genomic_DNA"/>
</dbReference>
<dbReference type="InterPro" id="IPR001940">
    <property type="entry name" value="Peptidase_S1C"/>
</dbReference>
<gene>
    <name evidence="10" type="ORF">SAMN03080601_03232</name>
</gene>
<evidence type="ECO:0000256" key="6">
    <source>
        <dbReference type="ARBA" id="ARBA00022825"/>
    </source>
</evidence>
<dbReference type="NCBIfam" id="TIGR02037">
    <property type="entry name" value="degP_htrA_DO"/>
    <property type="match status" value="1"/>
</dbReference>
<dbReference type="InterPro" id="IPR011782">
    <property type="entry name" value="Pept_S1C_Do"/>
</dbReference>
<dbReference type="SMART" id="SM00228">
    <property type="entry name" value="PDZ"/>
    <property type="match status" value="1"/>
</dbReference>
<evidence type="ECO:0000256" key="5">
    <source>
        <dbReference type="ARBA" id="ARBA00022801"/>
    </source>
</evidence>
<dbReference type="Pfam" id="PF13365">
    <property type="entry name" value="Trypsin_2"/>
    <property type="match status" value="1"/>
</dbReference>
<dbReference type="AlphaFoldDB" id="A0A1T5HTC9"/>
<feature type="active site" description="Charge relay system" evidence="7">
    <location>
        <position position="136"/>
    </location>
</feature>
<dbReference type="SUPFAM" id="SSF50494">
    <property type="entry name" value="Trypsin-like serine proteases"/>
    <property type="match status" value="1"/>
</dbReference>
<dbReference type="Gene3D" id="2.30.42.10">
    <property type="match status" value="2"/>
</dbReference>
<keyword evidence="11" id="KW-1185">Reference proteome</keyword>
<evidence type="ECO:0000256" key="1">
    <source>
        <dbReference type="ARBA" id="ARBA00010541"/>
    </source>
</evidence>
<dbReference type="Pfam" id="PF13180">
    <property type="entry name" value="PDZ_2"/>
    <property type="match status" value="1"/>
</dbReference>
<sequence length="492" mass="52837">MKTRKLISTFAIAFLGALAGVFIYSQFFSAEPRIIEVPVKTNHPGTNSMFTSLPAGSSSAQYPDLTYAAEKSVHAVVHVQTKGRSSGSGAPSSGHPLFDFFFGPRGFGQPQPQQPVMGSGSGVIISQDGYIVTNNHVIDRADEIEITLNDNRSYKAILVGADPTTDIALLKIEETDLPYLVYGNSDALNIGEWVLAVGNPFNLTSTVTAGIVSAKSRSIQILGQMSIEAFIQTDAAVNPGNSGGALVNTRGELIGINTAIASRTGSFTGYSFAVPVSIVEKVVDDLLEFGAVQRGLLGVSIRGMNNELARELGMDRVRGVYVVEPTEGGGAKAAGIKSRDVILSVNGDAVNSVPQLQERVSRFRPGDNVQLEVLRDGKRKPFTVTLRNIHGNTDLVQNVDKMSLLGASFEPLSDDERQRLRIRNGIKVTEVGSGKFRDAGIREGYVIIQANRVPVNSEDDLRKVVDVASDALFLSGVYQNGRTSFYAINLQE</sequence>
<evidence type="ECO:0000256" key="3">
    <source>
        <dbReference type="ARBA" id="ARBA00022729"/>
    </source>
</evidence>
<feature type="domain" description="PDZ" evidence="9">
    <location>
        <begin position="286"/>
        <end position="377"/>
    </location>
</feature>
<keyword evidence="3" id="KW-0732">Signal</keyword>
<accession>A0A1T5HTC9</accession>
<name>A0A1T5HTC9_9BACT</name>
<protein>
    <submittedName>
        <fullName evidence="10">Do/DeqQ family serine protease</fullName>
    </submittedName>
</protein>
<organism evidence="10 11">
    <name type="scientific">Alkalitalea saponilacus</name>
    <dbReference type="NCBI Taxonomy" id="889453"/>
    <lineage>
        <taxon>Bacteria</taxon>
        <taxon>Pseudomonadati</taxon>
        <taxon>Bacteroidota</taxon>
        <taxon>Bacteroidia</taxon>
        <taxon>Marinilabiliales</taxon>
        <taxon>Marinilabiliaceae</taxon>
        <taxon>Alkalitalea</taxon>
    </lineage>
</organism>
<dbReference type="PROSITE" id="PS50106">
    <property type="entry name" value="PDZ"/>
    <property type="match status" value="1"/>
</dbReference>
<proteinExistence type="inferred from homology"/>